<name>A0A5J4Q529_9ZZZZ</name>
<protein>
    <recommendedName>
        <fullName evidence="2">SGNH domain-containing protein</fullName>
    </recommendedName>
</protein>
<dbReference type="EMBL" id="SNRY01005085">
    <property type="protein sequence ID" value="KAA6315881.1"/>
    <property type="molecule type" value="Genomic_DNA"/>
</dbReference>
<organism evidence="1">
    <name type="scientific">termite gut metagenome</name>
    <dbReference type="NCBI Taxonomy" id="433724"/>
    <lineage>
        <taxon>unclassified sequences</taxon>
        <taxon>metagenomes</taxon>
        <taxon>organismal metagenomes</taxon>
    </lineage>
</organism>
<gene>
    <name evidence="1" type="ORF">EZS27_033728</name>
</gene>
<evidence type="ECO:0000313" key="1">
    <source>
        <dbReference type="EMBL" id="KAA6315881.1"/>
    </source>
</evidence>
<comment type="caution">
    <text evidence="1">The sequence shown here is derived from an EMBL/GenBank/DDBJ whole genome shotgun (WGS) entry which is preliminary data.</text>
</comment>
<sequence length="98" mass="11812">MLRNKDDLLQKNIEYLKTISSKNSCIPPQIQMYHAERFYNMDNFYKLIEEKYNDITFWDYGNYELPDSCYSDVGHLNHIGAKKFSAMLQEKVRNKYNQ</sequence>
<proteinExistence type="predicted"/>
<dbReference type="AlphaFoldDB" id="A0A5J4Q529"/>
<evidence type="ECO:0008006" key="2">
    <source>
        <dbReference type="Google" id="ProtNLM"/>
    </source>
</evidence>
<reference evidence="1" key="1">
    <citation type="submission" date="2019-03" db="EMBL/GenBank/DDBJ databases">
        <title>Single cell metagenomics reveals metabolic interactions within the superorganism composed of flagellate Streblomastix strix and complex community of Bacteroidetes bacteria on its surface.</title>
        <authorList>
            <person name="Treitli S.C."/>
            <person name="Kolisko M."/>
            <person name="Husnik F."/>
            <person name="Keeling P."/>
            <person name="Hampl V."/>
        </authorList>
    </citation>
    <scope>NUCLEOTIDE SEQUENCE</scope>
    <source>
        <strain evidence="1">STM</strain>
    </source>
</reference>
<accession>A0A5J4Q529</accession>